<evidence type="ECO:0000313" key="8">
    <source>
        <dbReference type="RefSeq" id="XP_033532399.1"/>
    </source>
</evidence>
<evidence type="ECO:0000313" key="6">
    <source>
        <dbReference type="EMBL" id="KAF1810768.1"/>
    </source>
</evidence>
<keyword evidence="2 4" id="KW-0863">Zinc-finger</keyword>
<dbReference type="PROSITE" id="PS01360">
    <property type="entry name" value="ZF_MYND_1"/>
    <property type="match status" value="1"/>
</dbReference>
<evidence type="ECO:0000259" key="5">
    <source>
        <dbReference type="PROSITE" id="PS50865"/>
    </source>
</evidence>
<organism evidence="6">
    <name type="scientific">Eremomyces bilateralis CBS 781.70</name>
    <dbReference type="NCBI Taxonomy" id="1392243"/>
    <lineage>
        <taxon>Eukaryota</taxon>
        <taxon>Fungi</taxon>
        <taxon>Dikarya</taxon>
        <taxon>Ascomycota</taxon>
        <taxon>Pezizomycotina</taxon>
        <taxon>Dothideomycetes</taxon>
        <taxon>Dothideomycetes incertae sedis</taxon>
        <taxon>Eremomycetales</taxon>
        <taxon>Eremomycetaceae</taxon>
        <taxon>Eremomyces</taxon>
    </lineage>
</organism>
<evidence type="ECO:0000256" key="1">
    <source>
        <dbReference type="ARBA" id="ARBA00022723"/>
    </source>
</evidence>
<dbReference type="Gene3D" id="6.10.140.2220">
    <property type="match status" value="1"/>
</dbReference>
<keyword evidence="7" id="KW-1185">Reference proteome</keyword>
<accession>A0A6G1FYC5</accession>
<dbReference type="GeneID" id="54422517"/>
<dbReference type="InterPro" id="IPR002893">
    <property type="entry name" value="Znf_MYND"/>
</dbReference>
<dbReference type="PROSITE" id="PS50865">
    <property type="entry name" value="ZF_MYND_2"/>
    <property type="match status" value="1"/>
</dbReference>
<keyword evidence="3" id="KW-0862">Zinc</keyword>
<evidence type="ECO:0000256" key="4">
    <source>
        <dbReference type="PROSITE-ProRule" id="PRU00134"/>
    </source>
</evidence>
<dbReference type="OrthoDB" id="5952526at2759"/>
<dbReference type="RefSeq" id="XP_033532399.1">
    <property type="nucleotide sequence ID" value="XM_033681947.1"/>
</dbReference>
<feature type="domain" description="MYND-type" evidence="5">
    <location>
        <begin position="18"/>
        <end position="55"/>
    </location>
</feature>
<dbReference type="GO" id="GO:0008270">
    <property type="term" value="F:zinc ion binding"/>
    <property type="evidence" value="ECO:0007669"/>
    <property type="project" value="UniProtKB-KW"/>
</dbReference>
<reference evidence="6 8" key="1">
    <citation type="submission" date="2020-01" db="EMBL/GenBank/DDBJ databases">
        <authorList>
            <consortium name="DOE Joint Genome Institute"/>
            <person name="Haridas S."/>
            <person name="Albert R."/>
            <person name="Binder M."/>
            <person name="Bloem J."/>
            <person name="Labutti K."/>
            <person name="Salamov A."/>
            <person name="Andreopoulos B."/>
            <person name="Baker S.E."/>
            <person name="Barry K."/>
            <person name="Bills G."/>
            <person name="Bluhm B.H."/>
            <person name="Cannon C."/>
            <person name="Castanera R."/>
            <person name="Culley D.E."/>
            <person name="Daum C."/>
            <person name="Ezra D."/>
            <person name="Gonzalez J.B."/>
            <person name="Henrissat B."/>
            <person name="Kuo A."/>
            <person name="Liang C."/>
            <person name="Lipzen A."/>
            <person name="Lutzoni F."/>
            <person name="Magnuson J."/>
            <person name="Mondo S."/>
            <person name="Nolan M."/>
            <person name="Ohm R."/>
            <person name="Pangilinan J."/>
            <person name="Park H.-J."/>
            <person name="Ramirez L."/>
            <person name="Alfaro M."/>
            <person name="Sun H."/>
            <person name="Tritt A."/>
            <person name="Yoshinaga Y."/>
            <person name="Zwiers L.-H."/>
            <person name="Turgeon B.G."/>
            <person name="Goodwin S.B."/>
            <person name="Spatafora J.W."/>
            <person name="Crous P.W."/>
            <person name="Grigoriev I.V."/>
        </authorList>
    </citation>
    <scope>NUCLEOTIDE SEQUENCE</scope>
    <source>
        <strain evidence="6 8">CBS 781.70</strain>
    </source>
</reference>
<evidence type="ECO:0000256" key="3">
    <source>
        <dbReference type="ARBA" id="ARBA00022833"/>
    </source>
</evidence>
<dbReference type="Proteomes" id="UP000504638">
    <property type="component" value="Unplaced"/>
</dbReference>
<evidence type="ECO:0000313" key="7">
    <source>
        <dbReference type="Proteomes" id="UP000504638"/>
    </source>
</evidence>
<sequence length="353" mass="39336">MSSLPGESAECAPLEPECVLCGSTTDLSLCSGCRILHYCGSEHQAIHWPAHKSGCKAIKAFRTSYERIKSDLPNALEKDGFDWHGNNKELTNIFDTYKGKFWKIQSTRPYMRARFTLVEQFLQVKTYPAVGAALGHLEGMLQLCRGDNLGVRDYMPSLYLRLGRDQDCYDFVKWWQTTGQSSTYDWGNMDNPYLDVKGADAFEEADYFDTHFGVGISNAAAVTLLKIRLLQSLRALDHATASAGGKAPPTANEEVRKLVTSSIVTGNPEMMASGDHSVQIIKLERQVQGLIQNIAKMNEFFWPAMLSPREALASVPEMYAPGSKAHANLTVQQSYNSWAETPGAIDMLREYLK</sequence>
<protein>
    <recommendedName>
        <fullName evidence="5">MYND-type domain-containing protein</fullName>
    </recommendedName>
</protein>
<proteinExistence type="predicted"/>
<dbReference type="EMBL" id="ML975164">
    <property type="protein sequence ID" value="KAF1810768.1"/>
    <property type="molecule type" value="Genomic_DNA"/>
</dbReference>
<reference evidence="8" key="2">
    <citation type="submission" date="2020-04" db="EMBL/GenBank/DDBJ databases">
        <authorList>
            <consortium name="NCBI Genome Project"/>
        </authorList>
    </citation>
    <scope>NUCLEOTIDE SEQUENCE</scope>
    <source>
        <strain evidence="8">CBS 781.70</strain>
    </source>
</reference>
<name>A0A6G1FYC5_9PEZI</name>
<dbReference type="AlphaFoldDB" id="A0A6G1FYC5"/>
<dbReference type="SUPFAM" id="SSF144232">
    <property type="entry name" value="HIT/MYND zinc finger-like"/>
    <property type="match status" value="1"/>
</dbReference>
<evidence type="ECO:0000256" key="2">
    <source>
        <dbReference type="ARBA" id="ARBA00022771"/>
    </source>
</evidence>
<dbReference type="Pfam" id="PF01753">
    <property type="entry name" value="zf-MYND"/>
    <property type="match status" value="1"/>
</dbReference>
<gene>
    <name evidence="6 8" type="ORF">P152DRAFT_483496</name>
</gene>
<reference evidence="8" key="3">
    <citation type="submission" date="2025-04" db="UniProtKB">
        <authorList>
            <consortium name="RefSeq"/>
        </authorList>
    </citation>
    <scope>IDENTIFICATION</scope>
    <source>
        <strain evidence="8">CBS 781.70</strain>
    </source>
</reference>
<keyword evidence="1" id="KW-0479">Metal-binding</keyword>